<organism evidence="1 2">
    <name type="scientific">Colletotrichum chlorophyti</name>
    <dbReference type="NCBI Taxonomy" id="708187"/>
    <lineage>
        <taxon>Eukaryota</taxon>
        <taxon>Fungi</taxon>
        <taxon>Dikarya</taxon>
        <taxon>Ascomycota</taxon>
        <taxon>Pezizomycotina</taxon>
        <taxon>Sordariomycetes</taxon>
        <taxon>Hypocreomycetidae</taxon>
        <taxon>Glomerellales</taxon>
        <taxon>Glomerellaceae</taxon>
        <taxon>Colletotrichum</taxon>
    </lineage>
</organism>
<keyword evidence="2" id="KW-1185">Reference proteome</keyword>
<evidence type="ECO:0000313" key="1">
    <source>
        <dbReference type="EMBL" id="OLN95200.1"/>
    </source>
</evidence>
<comment type="caution">
    <text evidence="1">The sequence shown here is derived from an EMBL/GenBank/DDBJ whole genome shotgun (WGS) entry which is preliminary data.</text>
</comment>
<proteinExistence type="predicted"/>
<sequence>MAVTLPSAVRRPWDNPSSQALRTWLPSALLGRLYAARSHYGDFVAYHKRFAYQDTLLNYSYGRLKTLVHFYFYRRGPPATPRYLRQHIAKASINFLLGSAQHRVPGWCQGYRESWRSHDPFLLQERAARIARSLFPLLRVTSCIQT</sequence>
<evidence type="ECO:0000313" key="2">
    <source>
        <dbReference type="Proteomes" id="UP000186583"/>
    </source>
</evidence>
<dbReference type="Proteomes" id="UP000186583">
    <property type="component" value="Unassembled WGS sequence"/>
</dbReference>
<dbReference type="EMBL" id="MPGH01000041">
    <property type="protein sequence ID" value="OLN95200.1"/>
    <property type="molecule type" value="Genomic_DNA"/>
</dbReference>
<reference evidence="1 2" key="1">
    <citation type="submission" date="2016-11" db="EMBL/GenBank/DDBJ databases">
        <title>Draft Genome Assembly of Colletotrichum chlorophyti a pathogen of herbaceous plants.</title>
        <authorList>
            <person name="Gan P."/>
            <person name="Narusaka M."/>
            <person name="Tsushima A."/>
            <person name="Narusaka Y."/>
            <person name="Takano Y."/>
            <person name="Shirasu K."/>
        </authorList>
    </citation>
    <scope>NUCLEOTIDE SEQUENCE [LARGE SCALE GENOMIC DNA]</scope>
    <source>
        <strain evidence="1 2">NTL11</strain>
    </source>
</reference>
<gene>
    <name evidence="1" type="ORF">CCHL11_10376</name>
</gene>
<accession>A0A1Q8S190</accession>
<protein>
    <submittedName>
        <fullName evidence="1">Uncharacterized protein</fullName>
    </submittedName>
</protein>
<name>A0A1Q8S190_9PEZI</name>
<dbReference type="AlphaFoldDB" id="A0A1Q8S190"/>